<organism evidence="16 17">
    <name type="scientific">Sphingomonas tabacisoli</name>
    <dbReference type="NCBI Taxonomy" id="2249466"/>
    <lineage>
        <taxon>Bacteria</taxon>
        <taxon>Pseudomonadati</taxon>
        <taxon>Pseudomonadota</taxon>
        <taxon>Alphaproteobacteria</taxon>
        <taxon>Sphingomonadales</taxon>
        <taxon>Sphingomonadaceae</taxon>
        <taxon>Sphingomonas</taxon>
    </lineage>
</organism>
<evidence type="ECO:0000313" key="16">
    <source>
        <dbReference type="EMBL" id="MFD1611600.1"/>
    </source>
</evidence>
<feature type="domain" description="Dihydrodipicolinate reductase N-terminal" evidence="14">
    <location>
        <begin position="1"/>
        <end position="106"/>
    </location>
</feature>
<dbReference type="InterPro" id="IPR000846">
    <property type="entry name" value="DapB_N"/>
</dbReference>
<keyword evidence="17" id="KW-1185">Reference proteome</keyword>
<dbReference type="PANTHER" id="PTHR20836:SF0">
    <property type="entry name" value="4-HYDROXY-TETRAHYDRODIPICOLINATE REDUCTASE 1, CHLOROPLASTIC-RELATED"/>
    <property type="match status" value="1"/>
</dbReference>
<feature type="binding site" evidence="13">
    <location>
        <begin position="80"/>
        <end position="82"/>
    </location>
    <ligand>
        <name>NAD(+)</name>
        <dbReference type="ChEBI" id="CHEBI:57540"/>
    </ligand>
</feature>
<dbReference type="EC" id="1.17.1.8" evidence="10 13"/>
<evidence type="ECO:0000256" key="12">
    <source>
        <dbReference type="ARBA" id="ARBA00049396"/>
    </source>
</evidence>
<dbReference type="RefSeq" id="WP_380888185.1">
    <property type="nucleotide sequence ID" value="NZ_JBHUDY010000001.1"/>
</dbReference>
<dbReference type="InterPro" id="IPR022663">
    <property type="entry name" value="DapB_C"/>
</dbReference>
<evidence type="ECO:0000256" key="7">
    <source>
        <dbReference type="ARBA" id="ARBA00023027"/>
    </source>
</evidence>
<evidence type="ECO:0000256" key="13">
    <source>
        <dbReference type="HAMAP-Rule" id="MF_00102"/>
    </source>
</evidence>
<dbReference type="Proteomes" id="UP001597115">
    <property type="component" value="Unassembled WGS sequence"/>
</dbReference>
<comment type="subcellular location">
    <subcellularLocation>
        <location evidence="13">Cytoplasm</location>
    </subcellularLocation>
</comment>
<evidence type="ECO:0000259" key="14">
    <source>
        <dbReference type="Pfam" id="PF01113"/>
    </source>
</evidence>
<evidence type="ECO:0000256" key="5">
    <source>
        <dbReference type="ARBA" id="ARBA00022915"/>
    </source>
</evidence>
<evidence type="ECO:0000256" key="6">
    <source>
        <dbReference type="ARBA" id="ARBA00023002"/>
    </source>
</evidence>
<evidence type="ECO:0000256" key="3">
    <source>
        <dbReference type="ARBA" id="ARBA00022605"/>
    </source>
</evidence>
<dbReference type="CDD" id="cd02274">
    <property type="entry name" value="DHDPR_N"/>
    <property type="match status" value="1"/>
</dbReference>
<feature type="binding site" evidence="13">
    <location>
        <position position="32"/>
    </location>
    <ligand>
        <name>NAD(+)</name>
        <dbReference type="ChEBI" id="CHEBI:57540"/>
    </ligand>
</feature>
<dbReference type="PROSITE" id="PS01298">
    <property type="entry name" value="DAPB"/>
    <property type="match status" value="1"/>
</dbReference>
<evidence type="ECO:0000256" key="1">
    <source>
        <dbReference type="ARBA" id="ARBA00006642"/>
    </source>
</evidence>
<keyword evidence="8 13" id="KW-0457">Lysine biosynthesis</keyword>
<feature type="active site" description="Proton donor/acceptor" evidence="13">
    <location>
        <position position="137"/>
    </location>
</feature>
<keyword evidence="3 13" id="KW-0028">Amino-acid biosynthesis</keyword>
<evidence type="ECO:0000256" key="2">
    <source>
        <dbReference type="ARBA" id="ARBA00022490"/>
    </source>
</evidence>
<feature type="binding site" evidence="13">
    <location>
        <position position="33"/>
    </location>
    <ligand>
        <name>NADP(+)</name>
        <dbReference type="ChEBI" id="CHEBI:58349"/>
    </ligand>
</feature>
<feature type="binding site" evidence="13">
    <location>
        <begin position="7"/>
        <end position="12"/>
    </location>
    <ligand>
        <name>NAD(+)</name>
        <dbReference type="ChEBI" id="CHEBI:57540"/>
    </ligand>
</feature>
<keyword evidence="2 13" id="KW-0963">Cytoplasm</keyword>
<dbReference type="PANTHER" id="PTHR20836">
    <property type="entry name" value="DIHYDRODIPICOLINATE REDUCTASE"/>
    <property type="match status" value="1"/>
</dbReference>
<dbReference type="SUPFAM" id="SSF51735">
    <property type="entry name" value="NAD(P)-binding Rossmann-fold domains"/>
    <property type="match status" value="1"/>
</dbReference>
<dbReference type="Gene3D" id="3.40.50.720">
    <property type="entry name" value="NAD(P)-binding Rossmann-like Domain"/>
    <property type="match status" value="1"/>
</dbReference>
<dbReference type="Pfam" id="PF01113">
    <property type="entry name" value="DapB_N"/>
    <property type="match status" value="1"/>
</dbReference>
<dbReference type="NCBIfam" id="TIGR00036">
    <property type="entry name" value="dapB"/>
    <property type="match status" value="1"/>
</dbReference>
<dbReference type="PIRSF" id="PIRSF000161">
    <property type="entry name" value="DHPR"/>
    <property type="match status" value="1"/>
</dbReference>
<evidence type="ECO:0000256" key="8">
    <source>
        <dbReference type="ARBA" id="ARBA00023154"/>
    </source>
</evidence>
<dbReference type="EMBL" id="JBHUDY010000001">
    <property type="protein sequence ID" value="MFD1611600.1"/>
    <property type="molecule type" value="Genomic_DNA"/>
</dbReference>
<evidence type="ECO:0000256" key="10">
    <source>
        <dbReference type="ARBA" id="ARBA00038983"/>
    </source>
</evidence>
<feature type="binding site" evidence="13">
    <location>
        <begin position="104"/>
        <end position="107"/>
    </location>
    <ligand>
        <name>NAD(+)</name>
        <dbReference type="ChEBI" id="CHEBI:57540"/>
    </ligand>
</feature>
<sequence length="249" mass="26033">MKIGILGVTGRMGRAIGNAAAEAGVTVAGGIDREGAVHGDYADAASLAAASDVLIDFSAVAAFDEHLKIAVEAGKPILIGTTGLQPEHHATIDEAAKAIAVLQSANTSLGINLLRGLIEQAAARLGPDWDIEVLEMHHRHKVDAPSGTALLLAQSAAKGRGSTLQELSRFDRISEHPHAREEGTIGYASLRGGSVAGDHMLIFAGEGERIEFGHRADSRAIFARGAIRGAEWLKDQPAGRYTMVDVLGL</sequence>
<dbReference type="GO" id="GO:0008839">
    <property type="term" value="F:4-hydroxy-tetrahydrodipicolinate reductase"/>
    <property type="evidence" value="ECO:0007669"/>
    <property type="project" value="UniProtKB-EC"/>
</dbReference>
<evidence type="ECO:0000313" key="17">
    <source>
        <dbReference type="Proteomes" id="UP001597115"/>
    </source>
</evidence>
<dbReference type="SUPFAM" id="SSF55347">
    <property type="entry name" value="Glyceraldehyde-3-phosphate dehydrogenase-like, C-terminal domain"/>
    <property type="match status" value="1"/>
</dbReference>
<comment type="catalytic activity">
    <reaction evidence="11 13">
        <text>(S)-2,3,4,5-tetrahydrodipicolinate + NADP(+) + H2O = (2S,4S)-4-hydroxy-2,3,4,5-tetrahydrodipicolinate + NADPH + H(+)</text>
        <dbReference type="Rhea" id="RHEA:35331"/>
        <dbReference type="ChEBI" id="CHEBI:15377"/>
        <dbReference type="ChEBI" id="CHEBI:15378"/>
        <dbReference type="ChEBI" id="CHEBI:16845"/>
        <dbReference type="ChEBI" id="CHEBI:57783"/>
        <dbReference type="ChEBI" id="CHEBI:58349"/>
        <dbReference type="ChEBI" id="CHEBI:67139"/>
        <dbReference type="EC" id="1.17.1.8"/>
    </reaction>
</comment>
<dbReference type="InterPro" id="IPR022664">
    <property type="entry name" value="DapB_N_CS"/>
</dbReference>
<reference evidence="17" key="1">
    <citation type="journal article" date="2019" name="Int. J. Syst. Evol. Microbiol.">
        <title>The Global Catalogue of Microorganisms (GCM) 10K type strain sequencing project: providing services to taxonomists for standard genome sequencing and annotation.</title>
        <authorList>
            <consortium name="The Broad Institute Genomics Platform"/>
            <consortium name="The Broad Institute Genome Sequencing Center for Infectious Disease"/>
            <person name="Wu L."/>
            <person name="Ma J."/>
        </authorList>
    </citation>
    <scope>NUCLEOTIDE SEQUENCE [LARGE SCALE GENOMIC DNA]</scope>
    <source>
        <strain evidence="17">CGMCC 1.16275</strain>
    </source>
</reference>
<comment type="pathway">
    <text evidence="9 13">Amino-acid biosynthesis; L-lysine biosynthesis via DAP pathway; (S)-tetrahydrodipicolinate from L-aspartate: step 4/4.</text>
</comment>
<dbReference type="HAMAP" id="MF_00102">
    <property type="entry name" value="DapB"/>
    <property type="match status" value="1"/>
</dbReference>
<gene>
    <name evidence="13 16" type="primary">dapB</name>
    <name evidence="16" type="ORF">ACFSCW_07290</name>
</gene>
<evidence type="ECO:0000259" key="15">
    <source>
        <dbReference type="Pfam" id="PF05173"/>
    </source>
</evidence>
<dbReference type="Pfam" id="PF05173">
    <property type="entry name" value="DapB_C"/>
    <property type="match status" value="1"/>
</dbReference>
<feature type="binding site" evidence="13">
    <location>
        <position position="138"/>
    </location>
    <ligand>
        <name>(S)-2,3,4,5-tetrahydrodipicolinate</name>
        <dbReference type="ChEBI" id="CHEBI:16845"/>
    </ligand>
</feature>
<accession>A0ABW4I395</accession>
<dbReference type="InterPro" id="IPR036291">
    <property type="entry name" value="NAD(P)-bd_dom_sf"/>
</dbReference>
<dbReference type="Gene3D" id="3.30.360.10">
    <property type="entry name" value="Dihydrodipicolinate Reductase, domain 2"/>
    <property type="match status" value="1"/>
</dbReference>
<feature type="domain" description="Dihydrodipicolinate reductase C-terminal" evidence="15">
    <location>
        <begin position="110"/>
        <end position="247"/>
    </location>
</feature>
<comment type="similarity">
    <text evidence="1 13">Belongs to the DapB family.</text>
</comment>
<feature type="active site" description="Proton donor" evidence="13">
    <location>
        <position position="141"/>
    </location>
</feature>
<proteinExistence type="inferred from homology"/>
<keyword evidence="6 13" id="KW-0560">Oxidoreductase</keyword>
<comment type="subunit">
    <text evidence="13">Homotetramer.</text>
</comment>
<dbReference type="InterPro" id="IPR023940">
    <property type="entry name" value="DHDPR_bac"/>
</dbReference>
<keyword evidence="4 13" id="KW-0521">NADP</keyword>
<evidence type="ECO:0000256" key="11">
    <source>
        <dbReference type="ARBA" id="ARBA00049080"/>
    </source>
</evidence>
<evidence type="ECO:0000256" key="9">
    <source>
        <dbReference type="ARBA" id="ARBA00037922"/>
    </source>
</evidence>
<comment type="catalytic activity">
    <reaction evidence="12 13">
        <text>(S)-2,3,4,5-tetrahydrodipicolinate + NAD(+) + H2O = (2S,4S)-4-hydroxy-2,3,4,5-tetrahydrodipicolinate + NADH + H(+)</text>
        <dbReference type="Rhea" id="RHEA:35323"/>
        <dbReference type="ChEBI" id="CHEBI:15377"/>
        <dbReference type="ChEBI" id="CHEBI:15378"/>
        <dbReference type="ChEBI" id="CHEBI:16845"/>
        <dbReference type="ChEBI" id="CHEBI:57540"/>
        <dbReference type="ChEBI" id="CHEBI:57945"/>
        <dbReference type="ChEBI" id="CHEBI:67139"/>
        <dbReference type="EC" id="1.17.1.8"/>
    </reaction>
</comment>
<feature type="binding site" evidence="13">
    <location>
        <begin position="147"/>
        <end position="148"/>
    </location>
    <ligand>
        <name>(S)-2,3,4,5-tetrahydrodipicolinate</name>
        <dbReference type="ChEBI" id="CHEBI:16845"/>
    </ligand>
</feature>
<evidence type="ECO:0000256" key="4">
    <source>
        <dbReference type="ARBA" id="ARBA00022857"/>
    </source>
</evidence>
<keyword evidence="7 13" id="KW-0520">NAD</keyword>
<protein>
    <recommendedName>
        <fullName evidence="10 13">4-hydroxy-tetrahydrodipicolinate reductase</fullName>
        <shortName evidence="13">HTPA reductase</shortName>
        <ecNumber evidence="10 13">1.17.1.8</ecNumber>
    </recommendedName>
</protein>
<comment type="caution">
    <text evidence="13">Was originally thought to be a dihydrodipicolinate reductase (DHDPR), catalyzing the conversion of dihydrodipicolinate to tetrahydrodipicolinate. However, it was shown in E.coli that the substrate of the enzymatic reaction is not dihydrodipicolinate (DHDP) but in fact (2S,4S)-4-hydroxy-2,3,4,5-tetrahydrodipicolinic acid (HTPA), the product released by the DapA-catalyzed reaction.</text>
</comment>
<keyword evidence="5 13" id="KW-0220">Diaminopimelate biosynthesis</keyword>
<name>A0ABW4I395_9SPHN</name>
<comment type="caution">
    <text evidence="16">The sequence shown here is derived from an EMBL/GenBank/DDBJ whole genome shotgun (WGS) entry which is preliminary data.</text>
</comment>
<comment type="function">
    <text evidence="13">Catalyzes the conversion of 4-hydroxy-tetrahydrodipicolinate (HTPA) to tetrahydrodipicolinate.</text>
</comment>